<evidence type="ECO:0008006" key="7">
    <source>
        <dbReference type="Google" id="ProtNLM"/>
    </source>
</evidence>
<dbReference type="Proteomes" id="UP001428341">
    <property type="component" value="Unassembled WGS sequence"/>
</dbReference>
<dbReference type="Pfam" id="PF04782">
    <property type="entry name" value="DUF632"/>
    <property type="match status" value="1"/>
</dbReference>
<feature type="domain" description="DUF630" evidence="4">
    <location>
        <begin position="8"/>
        <end position="59"/>
    </location>
</feature>
<feature type="coiled-coil region" evidence="1">
    <location>
        <begin position="660"/>
        <end position="736"/>
    </location>
</feature>
<dbReference type="PANTHER" id="PTHR21450">
    <property type="entry name" value="PROTEIN ALTERED PHOSPHATE STARVATION RESPONSE 1"/>
    <property type="match status" value="1"/>
</dbReference>
<dbReference type="EMBL" id="JBCGBO010000001">
    <property type="protein sequence ID" value="KAK9227932.1"/>
    <property type="molecule type" value="Genomic_DNA"/>
</dbReference>
<feature type="region of interest" description="Disordered" evidence="2">
    <location>
        <begin position="240"/>
        <end position="309"/>
    </location>
</feature>
<accession>A0AAP0MYJ9</accession>
<dbReference type="InterPro" id="IPR006867">
    <property type="entry name" value="DUF632"/>
</dbReference>
<dbReference type="PANTHER" id="PTHR21450:SF17">
    <property type="entry name" value="OS09G0542500 PROTEIN"/>
    <property type="match status" value="1"/>
</dbReference>
<dbReference type="AlphaFoldDB" id="A0AAP0MYJ9"/>
<evidence type="ECO:0000256" key="2">
    <source>
        <dbReference type="SAM" id="MobiDB-lite"/>
    </source>
</evidence>
<evidence type="ECO:0000259" key="3">
    <source>
        <dbReference type="Pfam" id="PF04782"/>
    </source>
</evidence>
<reference evidence="5 6" key="1">
    <citation type="submission" date="2024-05" db="EMBL/GenBank/DDBJ databases">
        <title>Haplotype-resolved chromosome-level genome assembly of Huyou (Citrus changshanensis).</title>
        <authorList>
            <person name="Miao C."/>
            <person name="Chen W."/>
            <person name="Wu Y."/>
            <person name="Wang L."/>
            <person name="Zhao S."/>
            <person name="Grierson D."/>
            <person name="Xu C."/>
            <person name="Chen K."/>
        </authorList>
    </citation>
    <scope>NUCLEOTIDE SEQUENCE [LARGE SCALE GENOMIC DNA]</scope>
    <source>
        <strain evidence="5">01-14</strain>
        <tissue evidence="5">Leaf</tissue>
    </source>
</reference>
<feature type="region of interest" description="Disordered" evidence="2">
    <location>
        <begin position="383"/>
        <end position="417"/>
    </location>
</feature>
<feature type="region of interest" description="Disordered" evidence="2">
    <location>
        <begin position="60"/>
        <end position="84"/>
    </location>
</feature>
<feature type="compositionally biased region" description="Polar residues" evidence="2">
    <location>
        <begin position="73"/>
        <end position="84"/>
    </location>
</feature>
<dbReference type="SUPFAM" id="SSF103657">
    <property type="entry name" value="BAR/IMD domain-like"/>
    <property type="match status" value="1"/>
</dbReference>
<name>A0AAP0MYJ9_9ROSI</name>
<dbReference type="InterPro" id="IPR006868">
    <property type="entry name" value="DUF630"/>
</dbReference>
<proteinExistence type="predicted"/>
<keyword evidence="6" id="KW-1185">Reference proteome</keyword>
<organism evidence="5 6">
    <name type="scientific">Citrus x changshan-huyou</name>
    <dbReference type="NCBI Taxonomy" id="2935761"/>
    <lineage>
        <taxon>Eukaryota</taxon>
        <taxon>Viridiplantae</taxon>
        <taxon>Streptophyta</taxon>
        <taxon>Embryophyta</taxon>
        <taxon>Tracheophyta</taxon>
        <taxon>Spermatophyta</taxon>
        <taxon>Magnoliopsida</taxon>
        <taxon>eudicotyledons</taxon>
        <taxon>Gunneridae</taxon>
        <taxon>Pentapetalae</taxon>
        <taxon>rosids</taxon>
        <taxon>malvids</taxon>
        <taxon>Sapindales</taxon>
        <taxon>Rutaceae</taxon>
        <taxon>Aurantioideae</taxon>
        <taxon>Citrus</taxon>
    </lineage>
</organism>
<evidence type="ECO:0000256" key="1">
    <source>
        <dbReference type="SAM" id="Coils"/>
    </source>
</evidence>
<feature type="compositionally biased region" description="Acidic residues" evidence="2">
    <location>
        <begin position="300"/>
        <end position="309"/>
    </location>
</feature>
<comment type="caution">
    <text evidence="5">The sequence shown here is derived from an EMBL/GenBank/DDBJ whole genome shotgun (WGS) entry which is preliminary data.</text>
</comment>
<protein>
    <recommendedName>
        <fullName evidence="7">DUF632 domain-containing protein</fullName>
    </recommendedName>
</protein>
<feature type="domain" description="DUF632" evidence="3">
    <location>
        <begin position="326"/>
        <end position="658"/>
    </location>
</feature>
<evidence type="ECO:0000259" key="4">
    <source>
        <dbReference type="Pfam" id="PF04783"/>
    </source>
</evidence>
<feature type="compositionally biased region" description="Basic and acidic residues" evidence="2">
    <location>
        <begin position="268"/>
        <end position="277"/>
    </location>
</feature>
<feature type="compositionally biased region" description="Polar residues" evidence="2">
    <location>
        <begin position="282"/>
        <end position="291"/>
    </location>
</feature>
<dbReference type="InterPro" id="IPR027267">
    <property type="entry name" value="AH/BAR_dom_sf"/>
</dbReference>
<feature type="region of interest" description="Disordered" evidence="2">
    <location>
        <begin position="96"/>
        <end position="125"/>
    </location>
</feature>
<keyword evidence="1" id="KW-0175">Coiled coil</keyword>
<feature type="compositionally biased region" description="Polar residues" evidence="2">
    <location>
        <begin position="99"/>
        <end position="114"/>
    </location>
</feature>
<gene>
    <name evidence="5" type="ORF">WN944_020878</name>
</gene>
<evidence type="ECO:0000313" key="5">
    <source>
        <dbReference type="EMBL" id="KAK9227932.1"/>
    </source>
</evidence>
<feature type="compositionally biased region" description="Polar residues" evidence="2">
    <location>
        <begin position="390"/>
        <end position="412"/>
    </location>
</feature>
<dbReference type="Pfam" id="PF04783">
    <property type="entry name" value="DUF630"/>
    <property type="match status" value="1"/>
</dbReference>
<evidence type="ECO:0000313" key="6">
    <source>
        <dbReference type="Proteomes" id="UP001428341"/>
    </source>
</evidence>
<sequence>MSCFGLIKKDEKNVLYVCKERKRLLKLAVERRKAFAAAQCKYNNAHFRVAKSLGLFVARQSSHSPSSPGPVTDPSSSENPQNNEKSQIFSMQELEELTTEATSCQPTKENQNPEPNNPLDKKQKGVILEEWEDEGDREDDDDEEGSNCEYFFDEMPPVVERGECSSRWDYFDSYNHMEGSLGMISVESVMRARQLVGIPELEEVEDILMNPTNFECLYRSVSTYLGSGVNQVNVEVSSKANHESVVESSRQGSEKNKAPMNKTVGGVKIEEKIDSKPKGKQSAKNDSSGGVSNEVKMKEEDDAADVSLEEAQDLTVTRKKTNKESMEALEEIEALFIKAYEAGLAVSKIMEATKIQLRNGLTENSNSIFRSIVRNQSSLPRCTSRKSVLPSISPTHSSSTAGTEPRNDNISESGGMMSGSHLMSMGKLYEWEKKLYEDVKMGENRRKLFEKECAILRKKEERDRGDMFHLADETRLKVKSLDASVLVSVQCAASISNRIIRVRDEELEPQLFELLQGLVNMWKAVSTSHETQSRIMFEVTTFNSLNGKYCSQFHRHATLEFVAELKKWLTCFSEYVTAQKSYIKALDTWFSTCNIGPEPDQTDEYPGRSSSSSSVPPCGIDDDRPPVIAVCHEWMAAMEKLPDKAVMSAMKSFRKEIKVLSVQQRKEQKLKKKVDGLIRELERKVSALQKAENKILKLKESKMGIDGDFQDKMEQLADKKTSLEELKQKVEFEKAKHISGMEDTQRAILSGFQTGLSQVFESLAGFSKATVKMYEDLVTYFENVKATGENSASSSR</sequence>